<comment type="caution">
    <text evidence="5">The sequence shown here is derived from an EMBL/GenBank/DDBJ whole genome shotgun (WGS) entry which is preliminary data.</text>
</comment>
<dbReference type="SUPFAM" id="SSF48371">
    <property type="entry name" value="ARM repeat"/>
    <property type="match status" value="1"/>
</dbReference>
<dbReference type="GO" id="GO:0000226">
    <property type="term" value="P:microtubule cytoskeleton organization"/>
    <property type="evidence" value="ECO:0007669"/>
    <property type="project" value="TreeGrafter"/>
</dbReference>
<dbReference type="InterPro" id="IPR058033">
    <property type="entry name" value="ARM_TBCD_2nd"/>
</dbReference>
<dbReference type="InterPro" id="IPR033162">
    <property type="entry name" value="TBCD"/>
</dbReference>
<dbReference type="GO" id="GO:0005096">
    <property type="term" value="F:GTPase activator activity"/>
    <property type="evidence" value="ECO:0007669"/>
    <property type="project" value="InterPro"/>
</dbReference>
<evidence type="ECO:0000256" key="1">
    <source>
        <dbReference type="ARBA" id="ARBA00023186"/>
    </source>
</evidence>
<organism evidence="5 6">
    <name type="scientific">Dimargaris verticillata</name>
    <dbReference type="NCBI Taxonomy" id="2761393"/>
    <lineage>
        <taxon>Eukaryota</taxon>
        <taxon>Fungi</taxon>
        <taxon>Fungi incertae sedis</taxon>
        <taxon>Zoopagomycota</taxon>
        <taxon>Kickxellomycotina</taxon>
        <taxon>Dimargaritomycetes</taxon>
        <taxon>Dimargaritales</taxon>
        <taxon>Dimargaritaceae</taxon>
        <taxon>Dimargaris</taxon>
    </lineage>
</organism>
<feature type="domain" description="Tubulin-folding cofactor D ARM repeats" evidence="4">
    <location>
        <begin position="323"/>
        <end position="606"/>
    </location>
</feature>
<keyword evidence="6" id="KW-1185">Reference proteome</keyword>
<dbReference type="InterPro" id="IPR016024">
    <property type="entry name" value="ARM-type_fold"/>
</dbReference>
<evidence type="ECO:0000259" key="3">
    <source>
        <dbReference type="Pfam" id="PF12612"/>
    </source>
</evidence>
<dbReference type="Pfam" id="PF12612">
    <property type="entry name" value="TFCD_C"/>
    <property type="match status" value="1"/>
</dbReference>
<evidence type="ECO:0008006" key="7">
    <source>
        <dbReference type="Google" id="ProtNLM"/>
    </source>
</evidence>
<protein>
    <recommendedName>
        <fullName evidence="7">Tubulin-specific chaperone D</fullName>
    </recommendedName>
</protein>
<evidence type="ECO:0000259" key="4">
    <source>
        <dbReference type="Pfam" id="PF25767"/>
    </source>
</evidence>
<dbReference type="GO" id="GO:0048487">
    <property type="term" value="F:beta-tubulin binding"/>
    <property type="evidence" value="ECO:0007669"/>
    <property type="project" value="InterPro"/>
</dbReference>
<dbReference type="PANTHER" id="PTHR12658">
    <property type="entry name" value="BETA-TUBULIN COFACTOR D"/>
    <property type="match status" value="1"/>
</dbReference>
<accession>A0A9W8E9L5</accession>
<name>A0A9W8E9L5_9FUNG</name>
<dbReference type="GO" id="GO:0007021">
    <property type="term" value="P:tubulin complex assembly"/>
    <property type="evidence" value="ECO:0007669"/>
    <property type="project" value="InterPro"/>
</dbReference>
<dbReference type="Pfam" id="PF25767">
    <property type="entry name" value="ARM_TBCD_2nd"/>
    <property type="match status" value="1"/>
</dbReference>
<evidence type="ECO:0000256" key="2">
    <source>
        <dbReference type="SAM" id="MobiDB-lite"/>
    </source>
</evidence>
<dbReference type="EMBL" id="JANBQB010000222">
    <property type="protein sequence ID" value="KAJ1979373.1"/>
    <property type="molecule type" value="Genomic_DNA"/>
</dbReference>
<keyword evidence="1" id="KW-0143">Chaperone</keyword>
<dbReference type="Proteomes" id="UP001151582">
    <property type="component" value="Unassembled WGS sequence"/>
</dbReference>
<sequence length="1313" mass="144683">MTDGETWAPTTFRERQQFLDALPTILTPVAEPWPTSASDGSGTSTPKSVVSPTALNAKLEGIAPTIRPLVKMLEPYQEHPTLLDPALEAMTTPIMAFLDTQLTQFSEYWDAHSQAPDASPDSVDGPLANLIVACAPALQLLYHLTRIRGCKTIIKFFQHDVNAVEPVFYLLVAHPIEYAQLWTSRYVLCLWLSLLCMVPFDLTTLDSGYAHHLHHDTLTDLMITYGQTRLATTSRESQGVALFLARLLTRRDVADPHLVPFLHWARDQLTSSTASIFVVNGILVTLNCVYKLGERTTLLASLDMVADLPQILTDNPRYQTKSLTRKLVTKLTQRLGLCYLRPQVASWRYHMGRRHLTDNLAATAPASCLPPGLPNLSALTVAGGMTTAATGIPASALDGSAADPTDVDPDVQGQVEAVIELLLERLKDSDTIVRWSAAKGLGRITFRLPLTMARDVIAYVITLFREDTVFDLDTELSPSAIARLDIRGVSEYTWHGVCLALAELLRKGLLLPDLVHDCVPWVAKALTFDLKRGSHSVGSSVRDAANYVVWALARAYPKALLAEYTDLLAPALVCTALFDREVHVRRAASAAFQEHVGRTALFPHGIAVMTLADYYNVGTLRTTFLHVAPKIAQLAEYTNALLQHLVTITLIHWDTKMRELAADAIALLTPLAPGYAQTTLLPTMLANCLASDLPTRHGNLLGVGTMARVLAQEEHDLVKDLPLASQLRDTPTRLSMAYLSDFGSELTHGALCDYLGQLLCAVPLLLDDDVRGQWQRLLEATLRRPEASLHRKACEALYWYYQRFGATAADLARYNVGMLPTQPVDTRRGHCVALASLPLADDLTLATEVIQSTTDLFLNPALRDQAPVELKQDALFTLQQLFSQLRRRALKVLTPTLCDRIVQTLLRALTDYSIDNRGDIGSHVRRAGIELVHMALGYVFAHSPNGTLPSDHTSVILEKLPWGVHCTTLLGLLVRLTFDKIDRLRSLSGQTLQALVYDLPRVPALLQLGMNLKDYPRYVVWPTGVLQQARDPATMAIAPQPSGLVLPHLDCLCQVIPSPMPGSELWQIPAQVFATMTQMLTCTAYRSDALLGLLMVAGGLTQALVKPASAALVSLLSDLPAQDAMSTKLDRTMIVDTMSKLLGAWHQVDRITVPILRVLNLLFEADALQGVATTSLTDLLHRTRQEVHRSRDIPKLTVAIAVAAGFVQASLPIRQRALPWLLHYLSHPFPKIRQMAADQLYLTLCVVDGPLNEVDDHDPDEMGSKSDDDGEEDNAVEILLTDVDWTSPLAQIKADRRTLYERLAVPVPTFLQP</sequence>
<dbReference type="GO" id="GO:0007023">
    <property type="term" value="P:post-chaperonin tubulin folding pathway"/>
    <property type="evidence" value="ECO:0007669"/>
    <property type="project" value="InterPro"/>
</dbReference>
<feature type="domain" description="Tubulin-folding cofactor D C-terminal" evidence="3">
    <location>
        <begin position="969"/>
        <end position="1195"/>
    </location>
</feature>
<dbReference type="OrthoDB" id="10253476at2759"/>
<evidence type="ECO:0000313" key="6">
    <source>
        <dbReference type="Proteomes" id="UP001151582"/>
    </source>
</evidence>
<dbReference type="Pfam" id="PF23579">
    <property type="entry name" value="ARM_TBCD"/>
    <property type="match status" value="1"/>
</dbReference>
<feature type="compositionally biased region" description="Polar residues" evidence="2">
    <location>
        <begin position="35"/>
        <end position="49"/>
    </location>
</feature>
<dbReference type="PANTHER" id="PTHR12658:SF0">
    <property type="entry name" value="TUBULIN-SPECIFIC CHAPERONE D"/>
    <property type="match status" value="1"/>
</dbReference>
<feature type="region of interest" description="Disordered" evidence="2">
    <location>
        <begin position="30"/>
        <end position="49"/>
    </location>
</feature>
<dbReference type="InterPro" id="IPR011989">
    <property type="entry name" value="ARM-like"/>
</dbReference>
<dbReference type="InterPro" id="IPR022577">
    <property type="entry name" value="TBCD_C"/>
</dbReference>
<reference evidence="5" key="1">
    <citation type="submission" date="2022-07" db="EMBL/GenBank/DDBJ databases">
        <title>Phylogenomic reconstructions and comparative analyses of Kickxellomycotina fungi.</title>
        <authorList>
            <person name="Reynolds N.K."/>
            <person name="Stajich J.E."/>
            <person name="Barry K."/>
            <person name="Grigoriev I.V."/>
            <person name="Crous P."/>
            <person name="Smith M.E."/>
        </authorList>
    </citation>
    <scope>NUCLEOTIDE SEQUENCE</scope>
    <source>
        <strain evidence="5">RSA 567</strain>
    </source>
</reference>
<evidence type="ECO:0000313" key="5">
    <source>
        <dbReference type="EMBL" id="KAJ1979373.1"/>
    </source>
</evidence>
<proteinExistence type="predicted"/>
<gene>
    <name evidence="5" type="ORF">H4R34_002851</name>
</gene>
<dbReference type="Gene3D" id="1.25.10.10">
    <property type="entry name" value="Leucine-rich Repeat Variant"/>
    <property type="match status" value="1"/>
</dbReference>